<dbReference type="PANTHER" id="PTHR33202:SF7">
    <property type="entry name" value="FERRIC UPTAKE REGULATION PROTEIN"/>
    <property type="match status" value="1"/>
</dbReference>
<name>A0A3A3GQN1_PANTH</name>
<dbReference type="GO" id="GO:0008270">
    <property type="term" value="F:zinc ion binding"/>
    <property type="evidence" value="ECO:0007669"/>
    <property type="project" value="TreeGrafter"/>
</dbReference>
<reference evidence="1 2" key="1">
    <citation type="submission" date="2018-09" db="EMBL/GenBank/DDBJ databases">
        <title>Paenibacillus SK2017-BO5.</title>
        <authorList>
            <person name="Piskunova J.V."/>
            <person name="Dubiley S.A."/>
            <person name="Severinov K.V."/>
        </authorList>
    </citation>
    <scope>NUCLEOTIDE SEQUENCE [LARGE SCALE GENOMIC DNA]</scope>
    <source>
        <strain evidence="1 2">BO5</strain>
    </source>
</reference>
<organism evidence="1 2">
    <name type="scientific">Paenibacillus thiaminolyticus</name>
    <name type="common">Bacillus thiaminolyticus</name>
    <dbReference type="NCBI Taxonomy" id="49283"/>
    <lineage>
        <taxon>Bacteria</taxon>
        <taxon>Bacillati</taxon>
        <taxon>Bacillota</taxon>
        <taxon>Bacilli</taxon>
        <taxon>Bacillales</taxon>
        <taxon>Paenibacillaceae</taxon>
        <taxon>Paenibacillus</taxon>
    </lineage>
</organism>
<dbReference type="Pfam" id="PF01475">
    <property type="entry name" value="FUR"/>
    <property type="match status" value="1"/>
</dbReference>
<evidence type="ECO:0000313" key="2">
    <source>
        <dbReference type="Proteomes" id="UP000266177"/>
    </source>
</evidence>
<sequence>MGHMNHNNVKASVVRQGKDKRMHMTQQREAVYACIRQAASPLTAMDVFLALKSGGQRVSLSTVYCSLKFFVKKGLVHELQDDQLSKRYKHVCPICRGA</sequence>
<dbReference type="SUPFAM" id="SSF46785">
    <property type="entry name" value="Winged helix' DNA-binding domain"/>
    <property type="match status" value="1"/>
</dbReference>
<dbReference type="GO" id="GO:1900376">
    <property type="term" value="P:regulation of secondary metabolite biosynthetic process"/>
    <property type="evidence" value="ECO:0007669"/>
    <property type="project" value="TreeGrafter"/>
</dbReference>
<gene>
    <name evidence="1" type="ORF">DQX05_06070</name>
</gene>
<dbReference type="EMBL" id="QYZD01000003">
    <property type="protein sequence ID" value="RJG25643.1"/>
    <property type="molecule type" value="Genomic_DNA"/>
</dbReference>
<dbReference type="InterPro" id="IPR002481">
    <property type="entry name" value="FUR"/>
</dbReference>
<dbReference type="InterPro" id="IPR036390">
    <property type="entry name" value="WH_DNA-bd_sf"/>
</dbReference>
<dbReference type="Gene3D" id="1.10.10.10">
    <property type="entry name" value="Winged helix-like DNA-binding domain superfamily/Winged helix DNA-binding domain"/>
    <property type="match status" value="1"/>
</dbReference>
<accession>A0A3A3GQN1</accession>
<dbReference type="GO" id="GO:0000976">
    <property type="term" value="F:transcription cis-regulatory region binding"/>
    <property type="evidence" value="ECO:0007669"/>
    <property type="project" value="TreeGrafter"/>
</dbReference>
<protein>
    <submittedName>
        <fullName evidence="1">Fe2+/Zn2+ uptake regulation protein</fullName>
    </submittedName>
</protein>
<dbReference type="InterPro" id="IPR036388">
    <property type="entry name" value="WH-like_DNA-bd_sf"/>
</dbReference>
<comment type="caution">
    <text evidence="1">The sequence shown here is derived from an EMBL/GenBank/DDBJ whole genome shotgun (WGS) entry which is preliminary data.</text>
</comment>
<dbReference type="GO" id="GO:0045892">
    <property type="term" value="P:negative regulation of DNA-templated transcription"/>
    <property type="evidence" value="ECO:0007669"/>
    <property type="project" value="TreeGrafter"/>
</dbReference>
<evidence type="ECO:0000313" key="1">
    <source>
        <dbReference type="EMBL" id="RJG25643.1"/>
    </source>
</evidence>
<dbReference type="GO" id="GO:0003700">
    <property type="term" value="F:DNA-binding transcription factor activity"/>
    <property type="evidence" value="ECO:0007669"/>
    <property type="project" value="InterPro"/>
</dbReference>
<dbReference type="AlphaFoldDB" id="A0A3A3GQN1"/>
<dbReference type="PANTHER" id="PTHR33202">
    <property type="entry name" value="ZINC UPTAKE REGULATION PROTEIN"/>
    <property type="match status" value="1"/>
</dbReference>
<proteinExistence type="predicted"/>
<dbReference type="Proteomes" id="UP000266177">
    <property type="component" value="Unassembled WGS sequence"/>
</dbReference>
<dbReference type="OrthoDB" id="2619364at2"/>